<keyword evidence="5" id="KW-1185">Reference proteome</keyword>
<dbReference type="AlphaFoldDB" id="A0A7V7PQG5"/>
<accession>A0A7V7PQG5</accession>
<feature type="transmembrane region" description="Helical" evidence="2">
    <location>
        <begin position="16"/>
        <end position="34"/>
    </location>
</feature>
<dbReference type="EMBL" id="VZDO01000005">
    <property type="protein sequence ID" value="KAB0680372.1"/>
    <property type="molecule type" value="Genomic_DNA"/>
</dbReference>
<evidence type="ECO:0000256" key="1">
    <source>
        <dbReference type="ARBA" id="ARBA00022801"/>
    </source>
</evidence>
<protein>
    <submittedName>
        <fullName evidence="4">Sialate O-acetylesterase</fullName>
    </submittedName>
</protein>
<comment type="caution">
    <text evidence="4">The sequence shown here is derived from an EMBL/GenBank/DDBJ whole genome shotgun (WGS) entry which is preliminary data.</text>
</comment>
<dbReference type="SUPFAM" id="SSF52266">
    <property type="entry name" value="SGNH hydrolase"/>
    <property type="match status" value="1"/>
</dbReference>
<evidence type="ECO:0000259" key="3">
    <source>
        <dbReference type="Pfam" id="PF03629"/>
    </source>
</evidence>
<reference evidence="4 5" key="1">
    <citation type="submission" date="2019-09" db="EMBL/GenBank/DDBJ databases">
        <title>YIM 132180 draft genome.</title>
        <authorList>
            <person name="Zhang K."/>
        </authorList>
    </citation>
    <scope>NUCLEOTIDE SEQUENCE [LARGE SCALE GENOMIC DNA]</scope>
    <source>
        <strain evidence="4 5">YIM 132180</strain>
    </source>
</reference>
<evidence type="ECO:0000313" key="5">
    <source>
        <dbReference type="Proteomes" id="UP000432089"/>
    </source>
</evidence>
<dbReference type="Gene3D" id="3.40.50.1110">
    <property type="entry name" value="SGNH hydrolase"/>
    <property type="match status" value="1"/>
</dbReference>
<keyword evidence="1" id="KW-0378">Hydrolase</keyword>
<organism evidence="4 5">
    <name type="scientific">Plantimonas leprariae</name>
    <dbReference type="NCBI Taxonomy" id="2615207"/>
    <lineage>
        <taxon>Bacteria</taxon>
        <taxon>Pseudomonadati</taxon>
        <taxon>Pseudomonadota</taxon>
        <taxon>Alphaproteobacteria</taxon>
        <taxon>Hyphomicrobiales</taxon>
        <taxon>Aurantimonadaceae</taxon>
        <taxon>Plantimonas</taxon>
    </lineage>
</organism>
<dbReference type="Proteomes" id="UP000432089">
    <property type="component" value="Unassembled WGS sequence"/>
</dbReference>
<evidence type="ECO:0000256" key="2">
    <source>
        <dbReference type="SAM" id="Phobius"/>
    </source>
</evidence>
<dbReference type="PANTHER" id="PTHR31988">
    <property type="entry name" value="ESTERASE, PUTATIVE (DUF303)-RELATED"/>
    <property type="match status" value="1"/>
</dbReference>
<keyword evidence="2" id="KW-0812">Transmembrane</keyword>
<dbReference type="InterPro" id="IPR052940">
    <property type="entry name" value="Carb_Esterase_6"/>
</dbReference>
<keyword evidence="2" id="KW-0472">Membrane</keyword>
<sequence length="314" mass="33999">MTNPRAAPVASSRRQLSIGVTVVFIAYLLGAYSGRYDAFPFPLLRAIGSTFTTKQPTRFTFDKLDILVSDDQKRPTSCPRQTDRTAVLLVMGQSNAANHGGQRFRSKHGDEVINFFGGKCFVAASPLLGADGITGEYWSELGNLLLDRGAVDRVILAPVAVSGSKVSRWTPSGDIHPRVVETVRELTTTGYRVTRTLWTQGEIDYVVGTGEEAYRDRFLQLVDSLRSEGVASPVYVSVTSKCLGESNGGTQTHLADNPVTRAQRSLPNAAPGIRAGVNTDELLGDDDRHDDCHFAATGEEKVARAWADLLAGDP</sequence>
<dbReference type="Pfam" id="PF03629">
    <property type="entry name" value="SASA"/>
    <property type="match status" value="1"/>
</dbReference>
<name>A0A7V7PQG5_9HYPH</name>
<dbReference type="GO" id="GO:0016788">
    <property type="term" value="F:hydrolase activity, acting on ester bonds"/>
    <property type="evidence" value="ECO:0007669"/>
    <property type="project" value="UniProtKB-ARBA"/>
</dbReference>
<dbReference type="RefSeq" id="WP_150969444.1">
    <property type="nucleotide sequence ID" value="NZ_VZDO01000005.1"/>
</dbReference>
<dbReference type="PANTHER" id="PTHR31988:SF19">
    <property type="entry name" value="9-O-ACETYL-N-ACETYLNEURAMINIC ACID DEACETYLASE-RELATED"/>
    <property type="match status" value="1"/>
</dbReference>
<evidence type="ECO:0000313" key="4">
    <source>
        <dbReference type="EMBL" id="KAB0680372.1"/>
    </source>
</evidence>
<keyword evidence="2" id="KW-1133">Transmembrane helix</keyword>
<dbReference type="InterPro" id="IPR005181">
    <property type="entry name" value="SASA"/>
</dbReference>
<feature type="domain" description="Sialate O-acetylesterase" evidence="3">
    <location>
        <begin position="86"/>
        <end position="308"/>
    </location>
</feature>
<dbReference type="InterPro" id="IPR036514">
    <property type="entry name" value="SGNH_hydro_sf"/>
</dbReference>
<proteinExistence type="predicted"/>
<gene>
    <name evidence="4" type="ORF">F6X38_09375</name>
</gene>